<dbReference type="SUPFAM" id="SSF54403">
    <property type="entry name" value="Cystatin/monellin"/>
    <property type="match status" value="1"/>
</dbReference>
<comment type="function">
    <text evidence="3">Cysteine proteinase inhibitor.</text>
</comment>
<evidence type="ECO:0000256" key="4">
    <source>
        <dbReference type="SAM" id="SignalP"/>
    </source>
</evidence>
<keyword evidence="2" id="KW-1015">Disulfide bond</keyword>
<name>A0ABD0W5B8_UMBPY</name>
<dbReference type="InterPro" id="IPR046350">
    <property type="entry name" value="Cystatin_sf"/>
</dbReference>
<dbReference type="PANTHER" id="PTHR47141">
    <property type="entry name" value="CYSTATIN-F"/>
    <property type="match status" value="1"/>
</dbReference>
<evidence type="ECO:0000256" key="3">
    <source>
        <dbReference type="ARBA" id="ARBA00057685"/>
    </source>
</evidence>
<protein>
    <recommendedName>
        <fullName evidence="5">Cystatin domain-containing protein</fullName>
    </recommendedName>
</protein>
<dbReference type="CDD" id="cd00042">
    <property type="entry name" value="CY"/>
    <property type="match status" value="1"/>
</dbReference>
<dbReference type="SMART" id="SM00043">
    <property type="entry name" value="CY"/>
    <property type="match status" value="1"/>
</dbReference>
<dbReference type="Gene3D" id="3.10.450.10">
    <property type="match status" value="1"/>
</dbReference>
<feature type="signal peptide" evidence="4">
    <location>
        <begin position="1"/>
        <end position="21"/>
    </location>
</feature>
<dbReference type="Pfam" id="PF00031">
    <property type="entry name" value="Cystatin"/>
    <property type="match status" value="1"/>
</dbReference>
<feature type="chain" id="PRO_5044771908" description="Cystatin domain-containing protein" evidence="4">
    <location>
        <begin position="22"/>
        <end position="165"/>
    </location>
</feature>
<dbReference type="PANTHER" id="PTHR47141:SF1">
    <property type="entry name" value="CYSTATIN-F"/>
    <property type="match status" value="1"/>
</dbReference>
<evidence type="ECO:0000256" key="1">
    <source>
        <dbReference type="ARBA" id="ARBA00009403"/>
    </source>
</evidence>
<dbReference type="FunFam" id="3.10.450.10:FF:000004">
    <property type="entry name" value="Cystatin C"/>
    <property type="match status" value="1"/>
</dbReference>
<dbReference type="InterPro" id="IPR042886">
    <property type="entry name" value="Cystatin-F"/>
</dbReference>
<dbReference type="AlphaFoldDB" id="A0ABD0W5B8"/>
<dbReference type="InterPro" id="IPR000010">
    <property type="entry name" value="Cystatin_dom"/>
</dbReference>
<gene>
    <name evidence="6" type="ORF">UPYG_G00322260</name>
</gene>
<sequence length="165" mass="18732">MGLRYLLLLVSAFCMCSTVRCQTQTFIPGAPYDISTNDTAVLKAALHGTYTFNNQTNDAFLFKPSAIEKAKRQIVKGLKYIMEVDLSRTVCRKRGQNNTDLANCIFQPDELLKQTFHCHLTVWTIPWLHIMKTQNMSCSPSEKHSTSSQKLLSLFTSTQGWFSKV</sequence>
<keyword evidence="4" id="KW-0732">Signal</keyword>
<evidence type="ECO:0000313" key="6">
    <source>
        <dbReference type="EMBL" id="KAL0964325.1"/>
    </source>
</evidence>
<keyword evidence="7" id="KW-1185">Reference proteome</keyword>
<proteinExistence type="inferred from homology"/>
<evidence type="ECO:0000256" key="2">
    <source>
        <dbReference type="ARBA" id="ARBA00023157"/>
    </source>
</evidence>
<dbReference type="EMBL" id="JAGEUA010000010">
    <property type="protein sequence ID" value="KAL0964325.1"/>
    <property type="molecule type" value="Genomic_DNA"/>
</dbReference>
<feature type="domain" description="Cystatin" evidence="5">
    <location>
        <begin position="26"/>
        <end position="139"/>
    </location>
</feature>
<dbReference type="Proteomes" id="UP001557470">
    <property type="component" value="Unassembled WGS sequence"/>
</dbReference>
<evidence type="ECO:0000313" key="7">
    <source>
        <dbReference type="Proteomes" id="UP001557470"/>
    </source>
</evidence>
<evidence type="ECO:0000259" key="5">
    <source>
        <dbReference type="SMART" id="SM00043"/>
    </source>
</evidence>
<organism evidence="6 7">
    <name type="scientific">Umbra pygmaea</name>
    <name type="common">Eastern mudminnow</name>
    <dbReference type="NCBI Taxonomy" id="75934"/>
    <lineage>
        <taxon>Eukaryota</taxon>
        <taxon>Metazoa</taxon>
        <taxon>Chordata</taxon>
        <taxon>Craniata</taxon>
        <taxon>Vertebrata</taxon>
        <taxon>Euteleostomi</taxon>
        <taxon>Actinopterygii</taxon>
        <taxon>Neopterygii</taxon>
        <taxon>Teleostei</taxon>
        <taxon>Protacanthopterygii</taxon>
        <taxon>Esociformes</taxon>
        <taxon>Umbridae</taxon>
        <taxon>Umbra</taxon>
    </lineage>
</organism>
<accession>A0ABD0W5B8</accession>
<comment type="similarity">
    <text evidence="1">Belongs to the cystatin family.</text>
</comment>
<reference evidence="6 7" key="1">
    <citation type="submission" date="2024-06" db="EMBL/GenBank/DDBJ databases">
        <authorList>
            <person name="Pan Q."/>
            <person name="Wen M."/>
            <person name="Jouanno E."/>
            <person name="Zahm M."/>
            <person name="Klopp C."/>
            <person name="Cabau C."/>
            <person name="Louis A."/>
            <person name="Berthelot C."/>
            <person name="Parey E."/>
            <person name="Roest Crollius H."/>
            <person name="Montfort J."/>
            <person name="Robinson-Rechavi M."/>
            <person name="Bouchez O."/>
            <person name="Lampietro C."/>
            <person name="Lopez Roques C."/>
            <person name="Donnadieu C."/>
            <person name="Postlethwait J."/>
            <person name="Bobe J."/>
            <person name="Verreycken H."/>
            <person name="Guiguen Y."/>
        </authorList>
    </citation>
    <scope>NUCLEOTIDE SEQUENCE [LARGE SCALE GENOMIC DNA]</scope>
    <source>
        <strain evidence="6">Up_M1</strain>
        <tissue evidence="6">Testis</tissue>
    </source>
</reference>
<comment type="caution">
    <text evidence="6">The sequence shown here is derived from an EMBL/GenBank/DDBJ whole genome shotgun (WGS) entry which is preliminary data.</text>
</comment>